<dbReference type="AlphaFoldDB" id="A0A8K1C493"/>
<keyword evidence="2" id="KW-0472">Membrane</keyword>
<feature type="compositionally biased region" description="Basic and acidic residues" evidence="1">
    <location>
        <begin position="593"/>
        <end position="611"/>
    </location>
</feature>
<evidence type="ECO:0000256" key="1">
    <source>
        <dbReference type="SAM" id="MobiDB-lite"/>
    </source>
</evidence>
<feature type="transmembrane region" description="Helical" evidence="2">
    <location>
        <begin position="525"/>
        <end position="545"/>
    </location>
</feature>
<gene>
    <name evidence="3" type="ORF">Poli38472_008877</name>
</gene>
<evidence type="ECO:0000313" key="3">
    <source>
        <dbReference type="EMBL" id="TMW56229.1"/>
    </source>
</evidence>
<sequence length="652" mass="70091">MTVQCWKIKSNSDGSKSIVSSFTNDKCPVQLDIPVLSGKFHAGEKIPIFWNVDRLGGDNIDNEMDMPLPVSKIDETYVRTCESVAKCDPTLGASVQTKPQSGSFNDKGDTVTFSSSNELEFTTSGDFPVSAQAHVYDSTDGSISYYFAAYTTLTVQSNSTAGGTGQQLGVVNCRMSRMDALNETLDASTSVQTSDNCEIAVKLNPLSVVKPNGKLDVSWRATMARGDDKDIHLPTPLTSATVDGQSYQVVSSAVKLCKSDANCNEFTAASDLSVFAKGSPASFNDGSANLVVKDVKVPTKGWDTAFLHFVLAGPSRRYDFTYYFQLVASDSDIAGEVEKATYNKDDGTNYCWEVLADGGEANVTANSVATAGKGDDCPYVLGFSMPDSEIEADASIALEFTVAERSAFSRAKFPSIDLSTVYDGATQEDVNVPIVDIYACPDGSVCTPFSANKTLIYSAPARSLSDGKTTVSGKDIKFPGEGKFTVMVHAVLPNTADRIDMMALGSITVGNADGKESSGGGSNTTLIVVIVVVVVLVLVLGFAWYKRRQRQRMDKLNPVMFGAPPIARSTNHNLPTASRGSMSSEPSGSFGYHRAERSPAEGGHSLERHHDSLSYDPYQRQSFMNMSVDESNLSFAFSDDHRPSIESEAYDV</sequence>
<dbReference type="Proteomes" id="UP000794436">
    <property type="component" value="Unassembled WGS sequence"/>
</dbReference>
<dbReference type="OrthoDB" id="105255at2759"/>
<comment type="caution">
    <text evidence="3">The sequence shown here is derived from an EMBL/GenBank/DDBJ whole genome shotgun (WGS) entry which is preliminary data.</text>
</comment>
<keyword evidence="2" id="KW-0812">Transmembrane</keyword>
<name>A0A8K1C493_PYTOL</name>
<protein>
    <submittedName>
        <fullName evidence="3">Uncharacterized protein</fullName>
    </submittedName>
</protein>
<reference evidence="3" key="1">
    <citation type="submission" date="2019-03" db="EMBL/GenBank/DDBJ databases">
        <title>Long read genome sequence of the mycoparasitic Pythium oligandrum ATCC 38472 isolated from sugarbeet rhizosphere.</title>
        <authorList>
            <person name="Gaulin E."/>
        </authorList>
    </citation>
    <scope>NUCLEOTIDE SEQUENCE</scope>
    <source>
        <strain evidence="3">ATCC 38472_TT</strain>
    </source>
</reference>
<feature type="compositionally biased region" description="Low complexity" evidence="1">
    <location>
        <begin position="578"/>
        <end position="591"/>
    </location>
</feature>
<organism evidence="3 4">
    <name type="scientific">Pythium oligandrum</name>
    <name type="common">Mycoparasitic fungus</name>
    <dbReference type="NCBI Taxonomy" id="41045"/>
    <lineage>
        <taxon>Eukaryota</taxon>
        <taxon>Sar</taxon>
        <taxon>Stramenopiles</taxon>
        <taxon>Oomycota</taxon>
        <taxon>Peronosporomycetes</taxon>
        <taxon>Pythiales</taxon>
        <taxon>Pythiaceae</taxon>
        <taxon>Pythium</taxon>
    </lineage>
</organism>
<keyword evidence="4" id="KW-1185">Reference proteome</keyword>
<keyword evidence="2" id="KW-1133">Transmembrane helix</keyword>
<proteinExistence type="predicted"/>
<evidence type="ECO:0000256" key="2">
    <source>
        <dbReference type="SAM" id="Phobius"/>
    </source>
</evidence>
<accession>A0A8K1C493</accession>
<dbReference type="EMBL" id="SPLM01000146">
    <property type="protein sequence ID" value="TMW56229.1"/>
    <property type="molecule type" value="Genomic_DNA"/>
</dbReference>
<evidence type="ECO:0000313" key="4">
    <source>
        <dbReference type="Proteomes" id="UP000794436"/>
    </source>
</evidence>
<feature type="region of interest" description="Disordered" evidence="1">
    <location>
        <begin position="564"/>
        <end position="611"/>
    </location>
</feature>